<dbReference type="EMBL" id="CM029044">
    <property type="protein sequence ID" value="KAG2605695.1"/>
    <property type="molecule type" value="Genomic_DNA"/>
</dbReference>
<evidence type="ECO:0000313" key="2">
    <source>
        <dbReference type="EMBL" id="KAG2605695.1"/>
    </source>
</evidence>
<protein>
    <submittedName>
        <fullName evidence="2">Uncharacterized protein</fullName>
    </submittedName>
</protein>
<dbReference type="AlphaFoldDB" id="A0A8T0T8W8"/>
<proteinExistence type="predicted"/>
<feature type="compositionally biased region" description="Low complexity" evidence="1">
    <location>
        <begin position="113"/>
        <end position="130"/>
    </location>
</feature>
<feature type="compositionally biased region" description="Pro residues" evidence="1">
    <location>
        <begin position="25"/>
        <end position="40"/>
    </location>
</feature>
<feature type="compositionally biased region" description="Polar residues" evidence="1">
    <location>
        <begin position="1"/>
        <end position="14"/>
    </location>
</feature>
<comment type="caution">
    <text evidence="2">The sequence shown here is derived from an EMBL/GenBank/DDBJ whole genome shotgun (WGS) entry which is preliminary data.</text>
</comment>
<organism evidence="2 3">
    <name type="scientific">Panicum virgatum</name>
    <name type="common">Blackwell switchgrass</name>
    <dbReference type="NCBI Taxonomy" id="38727"/>
    <lineage>
        <taxon>Eukaryota</taxon>
        <taxon>Viridiplantae</taxon>
        <taxon>Streptophyta</taxon>
        <taxon>Embryophyta</taxon>
        <taxon>Tracheophyta</taxon>
        <taxon>Spermatophyta</taxon>
        <taxon>Magnoliopsida</taxon>
        <taxon>Liliopsida</taxon>
        <taxon>Poales</taxon>
        <taxon>Poaceae</taxon>
        <taxon>PACMAD clade</taxon>
        <taxon>Panicoideae</taxon>
        <taxon>Panicodae</taxon>
        <taxon>Paniceae</taxon>
        <taxon>Panicinae</taxon>
        <taxon>Panicum</taxon>
        <taxon>Panicum sect. Hiantes</taxon>
    </lineage>
</organism>
<feature type="region of interest" description="Disordered" evidence="1">
    <location>
        <begin position="82"/>
        <end position="143"/>
    </location>
</feature>
<evidence type="ECO:0000313" key="3">
    <source>
        <dbReference type="Proteomes" id="UP000823388"/>
    </source>
</evidence>
<feature type="region of interest" description="Disordered" evidence="1">
    <location>
        <begin position="1"/>
        <end position="69"/>
    </location>
</feature>
<name>A0A8T0T8W8_PANVG</name>
<keyword evidence="3" id="KW-1185">Reference proteome</keyword>
<evidence type="ECO:0000256" key="1">
    <source>
        <dbReference type="SAM" id="MobiDB-lite"/>
    </source>
</evidence>
<dbReference type="Proteomes" id="UP000823388">
    <property type="component" value="Chromosome 4N"/>
</dbReference>
<gene>
    <name evidence="2" type="ORF">PVAP13_4NG092800</name>
</gene>
<reference evidence="2" key="1">
    <citation type="submission" date="2020-05" db="EMBL/GenBank/DDBJ databases">
        <title>WGS assembly of Panicum virgatum.</title>
        <authorList>
            <person name="Lovell J.T."/>
            <person name="Jenkins J."/>
            <person name="Shu S."/>
            <person name="Juenger T.E."/>
            <person name="Schmutz J."/>
        </authorList>
    </citation>
    <scope>NUCLEOTIDE SEQUENCE</scope>
    <source>
        <strain evidence="2">AP13</strain>
    </source>
</reference>
<sequence length="143" mass="15630">MARQNRNSTDNLSLGRQGLFHPAQIRPPPLPHSAAPPPLLKRPASSSLRLPCNPNPFLTTSMLRRQRRSRIHGARVLASRLIRPQRDPARASPLRMGSCECATSYGPNPQPWTSRRTASRRSSSPTAPAPGSLCPTLSPEIST</sequence>
<accession>A0A8T0T8W8</accession>